<evidence type="ECO:0000259" key="1">
    <source>
        <dbReference type="Pfam" id="PF04239"/>
    </source>
</evidence>
<organism evidence="2 3">
    <name type="scientific">Kroppenstedtia sanguinis</name>
    <dbReference type="NCBI Taxonomy" id="1380684"/>
    <lineage>
        <taxon>Bacteria</taxon>
        <taxon>Bacillati</taxon>
        <taxon>Bacillota</taxon>
        <taxon>Bacilli</taxon>
        <taxon>Bacillales</taxon>
        <taxon>Thermoactinomycetaceae</taxon>
        <taxon>Kroppenstedtia</taxon>
    </lineage>
</organism>
<evidence type="ECO:0000313" key="2">
    <source>
        <dbReference type="EMBL" id="MFD1425618.1"/>
    </source>
</evidence>
<keyword evidence="3" id="KW-1185">Reference proteome</keyword>
<dbReference type="Pfam" id="PF04239">
    <property type="entry name" value="DUF421"/>
    <property type="match status" value="1"/>
</dbReference>
<protein>
    <submittedName>
        <fullName evidence="2">YetF domain-containing protein</fullName>
    </submittedName>
</protein>
<evidence type="ECO:0000313" key="3">
    <source>
        <dbReference type="Proteomes" id="UP001597282"/>
    </source>
</evidence>
<proteinExistence type="predicted"/>
<sequence>MQFRAEDRHRAMHLRLPVGHVLFLRRDTVVIKNGELQPENLKKIRMSVDQLERRMRNKRIHTFADVKTGTIEVNGEFSYEWMRHA</sequence>
<dbReference type="EMBL" id="JBHTNU010000001">
    <property type="protein sequence ID" value="MFD1425618.1"/>
    <property type="molecule type" value="Genomic_DNA"/>
</dbReference>
<dbReference type="Proteomes" id="UP001597282">
    <property type="component" value="Unassembled WGS sequence"/>
</dbReference>
<gene>
    <name evidence="2" type="ORF">ACFQ4Y_01545</name>
</gene>
<comment type="caution">
    <text evidence="2">The sequence shown here is derived from an EMBL/GenBank/DDBJ whole genome shotgun (WGS) entry which is preliminary data.</text>
</comment>
<dbReference type="Gene3D" id="3.30.240.20">
    <property type="entry name" value="bsu07140 like domains"/>
    <property type="match status" value="1"/>
</dbReference>
<feature type="domain" description="YetF C-terminal" evidence="1">
    <location>
        <begin position="26"/>
        <end position="79"/>
    </location>
</feature>
<dbReference type="InterPro" id="IPR023090">
    <property type="entry name" value="UPF0702_alpha/beta_dom_sf"/>
</dbReference>
<name>A0ABW4C6S6_9BACL</name>
<dbReference type="InterPro" id="IPR007353">
    <property type="entry name" value="DUF421"/>
</dbReference>
<accession>A0ABW4C6S6</accession>
<reference evidence="3" key="1">
    <citation type="journal article" date="2019" name="Int. J. Syst. Evol. Microbiol.">
        <title>The Global Catalogue of Microorganisms (GCM) 10K type strain sequencing project: providing services to taxonomists for standard genome sequencing and annotation.</title>
        <authorList>
            <consortium name="The Broad Institute Genomics Platform"/>
            <consortium name="The Broad Institute Genome Sequencing Center for Infectious Disease"/>
            <person name="Wu L."/>
            <person name="Ma J."/>
        </authorList>
    </citation>
    <scope>NUCLEOTIDE SEQUENCE [LARGE SCALE GENOMIC DNA]</scope>
    <source>
        <strain evidence="3">S1</strain>
    </source>
</reference>